<dbReference type="InterPro" id="IPR017850">
    <property type="entry name" value="Alkaline_phosphatase_core_sf"/>
</dbReference>
<keyword evidence="2" id="KW-0732">Signal</keyword>
<comment type="caution">
    <text evidence="3">The sequence shown here is derived from an EMBL/GenBank/DDBJ whole genome shotgun (WGS) entry which is preliminary data.</text>
</comment>
<evidence type="ECO:0000313" key="4">
    <source>
        <dbReference type="Proteomes" id="UP000807469"/>
    </source>
</evidence>
<dbReference type="Pfam" id="PF04185">
    <property type="entry name" value="Phosphoesterase"/>
    <property type="match status" value="1"/>
</dbReference>
<feature type="chain" id="PRO_5040150460" evidence="2">
    <location>
        <begin position="18"/>
        <end position="385"/>
    </location>
</feature>
<name>A0A9P6CXM1_9AGAR</name>
<dbReference type="Proteomes" id="UP000807469">
    <property type="component" value="Unassembled WGS sequence"/>
</dbReference>
<gene>
    <name evidence="3" type="ORF">BDN70DRAFT_872762</name>
</gene>
<dbReference type="FunFam" id="3.40.720.10:FF:000064">
    <property type="entry name" value="Probable acid phosphatase Pho610"/>
    <property type="match status" value="1"/>
</dbReference>
<protein>
    <submittedName>
        <fullName evidence="3">Acid phosphatase</fullName>
    </submittedName>
</protein>
<dbReference type="GO" id="GO:0016788">
    <property type="term" value="F:hydrolase activity, acting on ester bonds"/>
    <property type="evidence" value="ECO:0007669"/>
    <property type="project" value="InterPro"/>
</dbReference>
<evidence type="ECO:0000256" key="1">
    <source>
        <dbReference type="ARBA" id="ARBA00022801"/>
    </source>
</evidence>
<feature type="signal peptide" evidence="2">
    <location>
        <begin position="1"/>
        <end position="17"/>
    </location>
</feature>
<sequence>MLLSSLICATLIFGAESRFIEPKPKPSRNPVVPGVVFDRFITIWLENINFASASSDPNFAALTKQGIQLTNYFAVTHPSEPNYVASVGGDYFGMNNDNLHRIPANISSIVDLLEEKGISWGEYQEDMPETGFQGFQQLAPSGANDYVRKHNPLIIFDSVANFSSRADKIKNFTLFEQDLAENKIPQWSFITPNMTNDGHDTNITFASTWARGFLEPLLKNPHFNGEKTLILLTFDENGSSDPHNRVDSVLLGTAVPRELIGTQDTAFYTHYSEIATVEANWGLHTLGRFDVGANVFSLVAKHTRDVIRKLDVNQAFLNISYPGPFNTAPSGNYAVPNTKLTVNGRRVLPKVVETWGSAHLQRCALYDGALLPPSGLNPPVIPEGC</sequence>
<organism evidence="3 4">
    <name type="scientific">Pholiota conissans</name>
    <dbReference type="NCBI Taxonomy" id="109636"/>
    <lineage>
        <taxon>Eukaryota</taxon>
        <taxon>Fungi</taxon>
        <taxon>Dikarya</taxon>
        <taxon>Basidiomycota</taxon>
        <taxon>Agaricomycotina</taxon>
        <taxon>Agaricomycetes</taxon>
        <taxon>Agaricomycetidae</taxon>
        <taxon>Agaricales</taxon>
        <taxon>Agaricineae</taxon>
        <taxon>Strophariaceae</taxon>
        <taxon>Pholiota</taxon>
    </lineage>
</organism>
<dbReference type="OrthoDB" id="5135119at2759"/>
<keyword evidence="1" id="KW-0378">Hydrolase</keyword>
<dbReference type="AlphaFoldDB" id="A0A9P6CXM1"/>
<dbReference type="InterPro" id="IPR007312">
    <property type="entry name" value="Phosphoesterase"/>
</dbReference>
<evidence type="ECO:0000313" key="3">
    <source>
        <dbReference type="EMBL" id="KAF9484266.1"/>
    </source>
</evidence>
<dbReference type="PANTHER" id="PTHR31956:SF15">
    <property type="entry name" value="ACID PHOSPHATASE PHOA"/>
    <property type="match status" value="1"/>
</dbReference>
<evidence type="ECO:0000256" key="2">
    <source>
        <dbReference type="SAM" id="SignalP"/>
    </source>
</evidence>
<reference evidence="3" key="1">
    <citation type="submission" date="2020-11" db="EMBL/GenBank/DDBJ databases">
        <authorList>
            <consortium name="DOE Joint Genome Institute"/>
            <person name="Ahrendt S."/>
            <person name="Riley R."/>
            <person name="Andreopoulos W."/>
            <person name="Labutti K."/>
            <person name="Pangilinan J."/>
            <person name="Ruiz-Duenas F.J."/>
            <person name="Barrasa J.M."/>
            <person name="Sanchez-Garcia M."/>
            <person name="Camarero S."/>
            <person name="Miyauchi S."/>
            <person name="Serrano A."/>
            <person name="Linde D."/>
            <person name="Babiker R."/>
            <person name="Drula E."/>
            <person name="Ayuso-Fernandez I."/>
            <person name="Pacheco R."/>
            <person name="Padilla G."/>
            <person name="Ferreira P."/>
            <person name="Barriuso J."/>
            <person name="Kellner H."/>
            <person name="Castanera R."/>
            <person name="Alfaro M."/>
            <person name="Ramirez L."/>
            <person name="Pisabarro A.G."/>
            <person name="Kuo A."/>
            <person name="Tritt A."/>
            <person name="Lipzen A."/>
            <person name="He G."/>
            <person name="Yan M."/>
            <person name="Ng V."/>
            <person name="Cullen D."/>
            <person name="Martin F."/>
            <person name="Rosso M.-N."/>
            <person name="Henrissat B."/>
            <person name="Hibbett D."/>
            <person name="Martinez A.T."/>
            <person name="Grigoriev I.V."/>
        </authorList>
    </citation>
    <scope>NUCLEOTIDE SEQUENCE</scope>
    <source>
        <strain evidence="3">CIRM-BRFM 674</strain>
    </source>
</reference>
<accession>A0A9P6CXM1</accession>
<dbReference type="GO" id="GO:0009395">
    <property type="term" value="P:phospholipid catabolic process"/>
    <property type="evidence" value="ECO:0007669"/>
    <property type="project" value="TreeGrafter"/>
</dbReference>
<dbReference type="Gene3D" id="3.40.720.10">
    <property type="entry name" value="Alkaline Phosphatase, subunit A"/>
    <property type="match status" value="1"/>
</dbReference>
<dbReference type="EMBL" id="MU155145">
    <property type="protein sequence ID" value="KAF9484266.1"/>
    <property type="molecule type" value="Genomic_DNA"/>
</dbReference>
<dbReference type="PANTHER" id="PTHR31956">
    <property type="entry name" value="NON-SPECIFIC PHOSPHOLIPASE C4-RELATED"/>
    <property type="match status" value="1"/>
</dbReference>
<keyword evidence="4" id="KW-1185">Reference proteome</keyword>
<proteinExistence type="predicted"/>